<dbReference type="Pfam" id="PF05861">
    <property type="entry name" value="PhnI"/>
    <property type="match status" value="1"/>
</dbReference>
<dbReference type="GO" id="GO:0016829">
    <property type="term" value="F:lyase activity"/>
    <property type="evidence" value="ECO:0007669"/>
    <property type="project" value="UniProtKB-KW"/>
</dbReference>
<keyword evidence="1" id="KW-0456">Lyase</keyword>
<gene>
    <name evidence="1" type="ORF">O9H85_22815</name>
</gene>
<sequence>MGYVAVKGGTRAIEESLKRIQFERLKYGKVLDALEIEAGLRGLVDQVMSESSLYSEQLAALAIKQAEGNPEEAVFLLRAYRSTLPRKHYSRTVHSEEMRVERRISASFKDIPGGQILGASTDYSHRLLDFDLIDETEETAREWLQAFEREGLTLQALQGVNSESDGSPASVKTEEARFPKVLDYLRQEGLIAGCPLDPAEPDDVTRTSLTFPASRSEKLQILTRGQTGAVTALAYAVIRGYGMVHPTVGELRVGWLPVYVSSPLQPAGDEDDAFYIGEIRVTEVEMLVPATVERENGRKELNLEFGYGLCYGQNETKAIAMSILDKSLEQGDKSVPTQNEEFVLYHIDSVEATGFISHLKMPHYVTFQSKLSDVRKTRQVQTEESGEV</sequence>
<proteinExistence type="predicted"/>
<keyword evidence="2" id="KW-1185">Reference proteome</keyword>
<dbReference type="Proteomes" id="UP001527882">
    <property type="component" value="Unassembled WGS sequence"/>
</dbReference>
<name>A0ABT4QEH3_9BACL</name>
<comment type="caution">
    <text evidence="1">The sequence shown here is derived from an EMBL/GenBank/DDBJ whole genome shotgun (WGS) entry which is preliminary data.</text>
</comment>
<evidence type="ECO:0000313" key="2">
    <source>
        <dbReference type="Proteomes" id="UP001527882"/>
    </source>
</evidence>
<reference evidence="1 2" key="1">
    <citation type="submission" date="2022-12" db="EMBL/GenBank/DDBJ databases">
        <title>Draft genome sequence of Paenibacillus sp. dW9.</title>
        <authorList>
            <person name="Choi E.-W."/>
            <person name="Kim D.-U."/>
        </authorList>
    </citation>
    <scope>NUCLEOTIDE SEQUENCE [LARGE SCALE GENOMIC DNA]</scope>
    <source>
        <strain evidence="2">dW9</strain>
    </source>
</reference>
<accession>A0ABT4QEH3</accession>
<dbReference type="RefSeq" id="WP_269883730.1">
    <property type="nucleotide sequence ID" value="NZ_JAQAGZ010000016.1"/>
</dbReference>
<protein>
    <submittedName>
        <fullName evidence="1">Carbon-phosphorus lyase complex subunit PhnI</fullName>
    </submittedName>
</protein>
<organism evidence="1 2">
    <name type="scientific">Paenibacillus gyeongsangnamensis</name>
    <dbReference type="NCBI Taxonomy" id="3388067"/>
    <lineage>
        <taxon>Bacteria</taxon>
        <taxon>Bacillati</taxon>
        <taxon>Bacillota</taxon>
        <taxon>Bacilli</taxon>
        <taxon>Bacillales</taxon>
        <taxon>Paenibacillaceae</taxon>
        <taxon>Paenibacillus</taxon>
    </lineage>
</organism>
<dbReference type="PIRSF" id="PIRSF007313">
    <property type="entry name" value="PhnI"/>
    <property type="match status" value="1"/>
</dbReference>
<dbReference type="InterPro" id="IPR008773">
    <property type="entry name" value="PhnI"/>
</dbReference>
<dbReference type="EMBL" id="JAQAGZ010000016">
    <property type="protein sequence ID" value="MCZ8515197.1"/>
    <property type="molecule type" value="Genomic_DNA"/>
</dbReference>
<evidence type="ECO:0000313" key="1">
    <source>
        <dbReference type="EMBL" id="MCZ8515197.1"/>
    </source>
</evidence>